<evidence type="ECO:0000313" key="3">
    <source>
        <dbReference type="EMBL" id="KAJ7687961.1"/>
    </source>
</evidence>
<evidence type="ECO:0000256" key="1">
    <source>
        <dbReference type="SAM" id="Phobius"/>
    </source>
</evidence>
<dbReference type="AlphaFoldDB" id="A0AAD7DCD9"/>
<proteinExistence type="predicted"/>
<organism evidence="3 4">
    <name type="scientific">Mycena rosella</name>
    <name type="common">Pink bonnet</name>
    <name type="synonym">Agaricus rosellus</name>
    <dbReference type="NCBI Taxonomy" id="1033263"/>
    <lineage>
        <taxon>Eukaryota</taxon>
        <taxon>Fungi</taxon>
        <taxon>Dikarya</taxon>
        <taxon>Basidiomycota</taxon>
        <taxon>Agaricomycotina</taxon>
        <taxon>Agaricomycetes</taxon>
        <taxon>Agaricomycetidae</taxon>
        <taxon>Agaricales</taxon>
        <taxon>Marasmiineae</taxon>
        <taxon>Mycenaceae</taxon>
        <taxon>Mycena</taxon>
    </lineage>
</organism>
<name>A0AAD7DCD9_MYCRO</name>
<comment type="caution">
    <text evidence="3">The sequence shown here is derived from an EMBL/GenBank/DDBJ whole genome shotgun (WGS) entry which is preliminary data.</text>
</comment>
<dbReference type="EMBL" id="JARKIE010000083">
    <property type="protein sequence ID" value="KAJ7687961.1"/>
    <property type="molecule type" value="Genomic_DNA"/>
</dbReference>
<accession>A0AAD7DCD9</accession>
<dbReference type="PANTHER" id="PTHR40465">
    <property type="entry name" value="CHROMOSOME 1, WHOLE GENOME SHOTGUN SEQUENCE"/>
    <property type="match status" value="1"/>
</dbReference>
<evidence type="ECO:0000259" key="2">
    <source>
        <dbReference type="Pfam" id="PF20152"/>
    </source>
</evidence>
<feature type="transmembrane region" description="Helical" evidence="1">
    <location>
        <begin position="226"/>
        <end position="244"/>
    </location>
</feature>
<sequence length="313" mass="35246">MSNTPDLNGSLGATQIGAVLGTFLFGIETLQTYNYYGEFPRDSRTLKMTVALVWFLELGHTLSAWHALYSQTVTFYGQLQYISSPPRSEEMTILFAALLYTVVQAFFANRVRVLSGRWNIMFVACCLNLLRFVANMATLGLLLYYSRVSILLEWRWLVSTALGLGIVVDILITVAMCHFLWRLRSSDSKRTRTMVETLILWTIESTILTSAASIIQLILFLTRTDLVWTCFYIIQAKLFSNSMLASLNGRRRFRACEDEPFEFLHFVHTGGSTTGGVSCAFGESGSSDIYGKQIAISLVQREADRDSGAMEFK</sequence>
<feature type="transmembrane region" description="Helical" evidence="1">
    <location>
        <begin position="51"/>
        <end position="71"/>
    </location>
</feature>
<feature type="domain" description="DUF6534" evidence="2">
    <location>
        <begin position="166"/>
        <end position="252"/>
    </location>
</feature>
<reference evidence="3" key="1">
    <citation type="submission" date="2023-03" db="EMBL/GenBank/DDBJ databases">
        <title>Massive genome expansion in bonnet fungi (Mycena s.s.) driven by repeated elements and novel gene families across ecological guilds.</title>
        <authorList>
            <consortium name="Lawrence Berkeley National Laboratory"/>
            <person name="Harder C.B."/>
            <person name="Miyauchi S."/>
            <person name="Viragh M."/>
            <person name="Kuo A."/>
            <person name="Thoen E."/>
            <person name="Andreopoulos B."/>
            <person name="Lu D."/>
            <person name="Skrede I."/>
            <person name="Drula E."/>
            <person name="Henrissat B."/>
            <person name="Morin E."/>
            <person name="Kohler A."/>
            <person name="Barry K."/>
            <person name="LaButti K."/>
            <person name="Morin E."/>
            <person name="Salamov A."/>
            <person name="Lipzen A."/>
            <person name="Mereny Z."/>
            <person name="Hegedus B."/>
            <person name="Baldrian P."/>
            <person name="Stursova M."/>
            <person name="Weitz H."/>
            <person name="Taylor A."/>
            <person name="Grigoriev I.V."/>
            <person name="Nagy L.G."/>
            <person name="Martin F."/>
            <person name="Kauserud H."/>
        </authorList>
    </citation>
    <scope>NUCLEOTIDE SEQUENCE</scope>
    <source>
        <strain evidence="3">CBHHK067</strain>
    </source>
</reference>
<feature type="transmembrane region" description="Helical" evidence="1">
    <location>
        <begin position="120"/>
        <end position="144"/>
    </location>
</feature>
<feature type="transmembrane region" description="Helical" evidence="1">
    <location>
        <begin position="91"/>
        <end position="108"/>
    </location>
</feature>
<keyword evidence="1" id="KW-0472">Membrane</keyword>
<gene>
    <name evidence="3" type="ORF">B0H17DRAFT_677112</name>
</gene>
<feature type="transmembrane region" description="Helical" evidence="1">
    <location>
        <begin position="12"/>
        <end position="30"/>
    </location>
</feature>
<dbReference type="PANTHER" id="PTHR40465:SF1">
    <property type="entry name" value="DUF6534 DOMAIN-CONTAINING PROTEIN"/>
    <property type="match status" value="1"/>
</dbReference>
<keyword evidence="4" id="KW-1185">Reference proteome</keyword>
<dbReference type="Pfam" id="PF20152">
    <property type="entry name" value="DUF6534"/>
    <property type="match status" value="1"/>
</dbReference>
<feature type="transmembrane region" description="Helical" evidence="1">
    <location>
        <begin position="156"/>
        <end position="177"/>
    </location>
</feature>
<dbReference type="Proteomes" id="UP001221757">
    <property type="component" value="Unassembled WGS sequence"/>
</dbReference>
<dbReference type="InterPro" id="IPR045339">
    <property type="entry name" value="DUF6534"/>
</dbReference>
<feature type="transmembrane region" description="Helical" evidence="1">
    <location>
        <begin position="198"/>
        <end position="220"/>
    </location>
</feature>
<keyword evidence="1" id="KW-0812">Transmembrane</keyword>
<protein>
    <recommendedName>
        <fullName evidence="2">DUF6534 domain-containing protein</fullName>
    </recommendedName>
</protein>
<evidence type="ECO:0000313" key="4">
    <source>
        <dbReference type="Proteomes" id="UP001221757"/>
    </source>
</evidence>
<keyword evidence="1" id="KW-1133">Transmembrane helix</keyword>